<dbReference type="AlphaFoldDB" id="A0A2P6N7W6"/>
<dbReference type="InterPro" id="IPR051154">
    <property type="entry name" value="Prespore-cell_inducing_factor"/>
</dbReference>
<name>A0A2P6N7W6_9EUKA</name>
<dbReference type="PANTHER" id="PTHR31137:SF9">
    <property type="entry name" value="PA14 DOMAIN-CONTAINING PROTEIN"/>
    <property type="match status" value="1"/>
</dbReference>
<dbReference type="GO" id="GO:0005576">
    <property type="term" value="C:extracellular region"/>
    <property type="evidence" value="ECO:0007669"/>
    <property type="project" value="TreeGrafter"/>
</dbReference>
<keyword evidence="2" id="KW-1185">Reference proteome</keyword>
<dbReference type="Proteomes" id="UP000241769">
    <property type="component" value="Unassembled WGS sequence"/>
</dbReference>
<reference evidence="1 2" key="1">
    <citation type="journal article" date="2018" name="Genome Biol. Evol.">
        <title>Multiple Roots of Fruiting Body Formation in Amoebozoa.</title>
        <authorList>
            <person name="Hillmann F."/>
            <person name="Forbes G."/>
            <person name="Novohradska S."/>
            <person name="Ferling I."/>
            <person name="Riege K."/>
            <person name="Groth M."/>
            <person name="Westermann M."/>
            <person name="Marz M."/>
            <person name="Spaller T."/>
            <person name="Winckler T."/>
            <person name="Schaap P."/>
            <person name="Glockner G."/>
        </authorList>
    </citation>
    <scope>NUCLEOTIDE SEQUENCE [LARGE SCALE GENOMIC DNA]</scope>
    <source>
        <strain evidence="1 2">Jena</strain>
    </source>
</reference>
<sequence length="349" mass="37598">MSKRLSDLSFTSSMQDGWSYPFDMFYCERQSTTSDLKLETNMNIYCPGDQYDGCGVCQGRCECKPPPMVDACTRAVLIPSNCTYRLDASVSTANCANKSDLCYTYTCDPRGTLNNSDQYCLPESAECTDVSAGWVVTAKTCPGRYGNATCYPGYCDTSKGGCQVSTDNICEGACAKFPCNTVPCSTVRCINAKTTTPGTVYVPSDRTCVVSLQPALTSNVPKNTSCIGWYCDLYSNAPAFIYNYPVAQNNVDSCDPITGECIHTPQNNSCLVTSCDPTFGITQTNITCKGVNCRQDPTMVGCCHCKDDFRTVNITTNATQVAGSIVPVSSASITSTVVSAILLSIMIAW</sequence>
<evidence type="ECO:0000313" key="1">
    <source>
        <dbReference type="EMBL" id="PRP80043.1"/>
    </source>
</evidence>
<protein>
    <submittedName>
        <fullName evidence="1">PA14 domain-containing protein</fullName>
    </submittedName>
</protein>
<dbReference type="PANTHER" id="PTHR31137">
    <property type="entry name" value="PROTEIN PSIB-RELATED-RELATED"/>
    <property type="match status" value="1"/>
</dbReference>
<proteinExistence type="predicted"/>
<accession>A0A2P6N7W6</accession>
<dbReference type="OrthoDB" id="19087at2759"/>
<organism evidence="1 2">
    <name type="scientific">Planoprotostelium fungivorum</name>
    <dbReference type="NCBI Taxonomy" id="1890364"/>
    <lineage>
        <taxon>Eukaryota</taxon>
        <taxon>Amoebozoa</taxon>
        <taxon>Evosea</taxon>
        <taxon>Variosea</taxon>
        <taxon>Cavosteliida</taxon>
        <taxon>Cavosteliaceae</taxon>
        <taxon>Planoprotostelium</taxon>
    </lineage>
</organism>
<comment type="caution">
    <text evidence="1">The sequence shown here is derived from an EMBL/GenBank/DDBJ whole genome shotgun (WGS) entry which is preliminary data.</text>
</comment>
<gene>
    <name evidence="1" type="ORF">PROFUN_10726</name>
</gene>
<evidence type="ECO:0000313" key="2">
    <source>
        <dbReference type="Proteomes" id="UP000241769"/>
    </source>
</evidence>
<dbReference type="InParanoid" id="A0A2P6N7W6"/>
<dbReference type="EMBL" id="MDYQ01000162">
    <property type="protein sequence ID" value="PRP80043.1"/>
    <property type="molecule type" value="Genomic_DNA"/>
</dbReference>